<accession>E7GTW0</accession>
<dbReference type="SUPFAM" id="SSF50129">
    <property type="entry name" value="GroES-like"/>
    <property type="match status" value="1"/>
</dbReference>
<evidence type="ECO:0000259" key="7">
    <source>
        <dbReference type="Pfam" id="PF00107"/>
    </source>
</evidence>
<comment type="cofactor">
    <cofactor evidence="1 6">
        <name>Zn(2+)</name>
        <dbReference type="ChEBI" id="CHEBI:29105"/>
    </cofactor>
</comment>
<dbReference type="InterPro" id="IPR013154">
    <property type="entry name" value="ADH-like_N"/>
</dbReference>
<evidence type="ECO:0000256" key="4">
    <source>
        <dbReference type="ARBA" id="ARBA00022833"/>
    </source>
</evidence>
<feature type="domain" description="Alcohol dehydrogenase-like N-terminal" evidence="8">
    <location>
        <begin position="37"/>
        <end position="147"/>
    </location>
</feature>
<dbReference type="EMBL" id="ADLQ01000102">
    <property type="protein sequence ID" value="EGA91747.1"/>
    <property type="molecule type" value="Genomic_DNA"/>
</dbReference>
<dbReference type="InterPro" id="IPR036291">
    <property type="entry name" value="NAD(P)-bd_dom_sf"/>
</dbReference>
<keyword evidence="3 6" id="KW-0479">Metal-binding</keyword>
<dbReference type="Gene3D" id="3.40.50.720">
    <property type="entry name" value="NAD(P)-binding Rossmann-like Domain"/>
    <property type="match status" value="1"/>
</dbReference>
<evidence type="ECO:0000313" key="9">
    <source>
        <dbReference type="EMBL" id="EGA91747.1"/>
    </source>
</evidence>
<dbReference type="STRING" id="1512.GCA_900049235_04709"/>
<evidence type="ECO:0000313" key="10">
    <source>
        <dbReference type="Proteomes" id="UP000002970"/>
    </source>
</evidence>
<sequence length="360" mass="38985">MKEEFINNRPVSMKAAVYHGIGDVRLEERPVPVIRDPKDAIVRVVRSTICTSDLHIRNGAVPRAVPGIILGHEFVGEVVETGSEVVKLSAGMRVAANCETFCGTCFYCKRGFVNNCEHGGWELGCRIDGCQAEYVRVPYADMGLTPIPASVTYEQALFTGDILSGGFWGAEIANINQGDCVAVIGAGPVGLCAAESAKYLGAGTVVIIDRDEFRLRLAEKNRLADVTVQNGVQDAENTVRELTEGRGADAVIEAAGGKDTFELAWKLARPNAVVSIVAMYEEAQILPLPSMYGKNLIFKTGGVDAASCPRLLSLIEKGELRTDFLITHRSPLSQIMEGYRVFGAKEDNCVKWVITDGSRQ</sequence>
<evidence type="ECO:0000256" key="1">
    <source>
        <dbReference type="ARBA" id="ARBA00001947"/>
    </source>
</evidence>
<dbReference type="Pfam" id="PF00107">
    <property type="entry name" value="ADH_zinc_N"/>
    <property type="match status" value="1"/>
</dbReference>
<dbReference type="Pfam" id="PF08240">
    <property type="entry name" value="ADH_N"/>
    <property type="match status" value="1"/>
</dbReference>
<dbReference type="SUPFAM" id="SSF51735">
    <property type="entry name" value="NAD(P)-binding Rossmann-fold domains"/>
    <property type="match status" value="1"/>
</dbReference>
<evidence type="ECO:0000256" key="5">
    <source>
        <dbReference type="ARBA" id="ARBA00023002"/>
    </source>
</evidence>
<dbReference type="PANTHER" id="PTHR42813">
    <property type="entry name" value="ZINC-TYPE ALCOHOL DEHYDROGENASE-LIKE"/>
    <property type="match status" value="1"/>
</dbReference>
<name>E7GTW0_CLOS6</name>
<evidence type="ECO:0000256" key="3">
    <source>
        <dbReference type="ARBA" id="ARBA00022723"/>
    </source>
</evidence>
<keyword evidence="4 6" id="KW-0862">Zinc</keyword>
<organism evidence="9 10">
    <name type="scientific">Clostridium symbiosum (strain WAL-14163)</name>
    <dbReference type="NCBI Taxonomy" id="742740"/>
    <lineage>
        <taxon>Bacteria</taxon>
        <taxon>Bacillati</taxon>
        <taxon>Bacillota</taxon>
        <taxon>Clostridia</taxon>
        <taxon>Lachnospirales</taxon>
        <taxon>Lachnospiraceae</taxon>
        <taxon>Otoolea</taxon>
    </lineage>
</organism>
<dbReference type="Proteomes" id="UP000002970">
    <property type="component" value="Unassembled WGS sequence"/>
</dbReference>
<proteinExistence type="inferred from homology"/>
<reference evidence="9 10" key="1">
    <citation type="submission" date="2010-12" db="EMBL/GenBank/DDBJ databases">
        <title>The Genome Sequence of Clostridium symbiosum strain WAL-14163.</title>
        <authorList>
            <person name="Earl A."/>
            <person name="Ward D."/>
            <person name="Feldgarden M."/>
            <person name="Gevers D."/>
            <person name="Finegold S.M."/>
            <person name="Summanen P.H."/>
            <person name="Molitoris D.R."/>
            <person name="Vaisanen M.L."/>
            <person name="Daigneault M."/>
            <person name="Young S.K."/>
            <person name="Zeng Q."/>
            <person name="Gargeya S."/>
            <person name="Fitzgerald M."/>
            <person name="Haas B."/>
            <person name="Abouelleil A."/>
            <person name="Alvarado L."/>
            <person name="Arachchi H.M."/>
            <person name="Berlin A."/>
            <person name="Brown A."/>
            <person name="Chapman S.B."/>
            <person name="Chen Z."/>
            <person name="Dunbar C."/>
            <person name="Freedman E."/>
            <person name="Gearin G."/>
            <person name="Gellesch M."/>
            <person name="Goldberg J."/>
            <person name="Griggs A."/>
            <person name="Gujja S."/>
            <person name="Heilman E."/>
            <person name="Heiman D."/>
            <person name="Howarth C."/>
            <person name="Larson L."/>
            <person name="Lui A."/>
            <person name="MacDonald P.J.P."/>
            <person name="Mehta T."/>
            <person name="Montmayeur A."/>
            <person name="Murphy C."/>
            <person name="Neiman D."/>
            <person name="Pearson M."/>
            <person name="Priest M."/>
            <person name="Roberts A."/>
            <person name="Saif S."/>
            <person name="Shea T."/>
            <person name="Shenoy N."/>
            <person name="Sisk P."/>
            <person name="Stolte C."/>
            <person name="Sykes S."/>
            <person name="White J."/>
            <person name="Yandava C."/>
            <person name="Nusbaum C."/>
            <person name="Birren B."/>
        </authorList>
    </citation>
    <scope>NUCLEOTIDE SEQUENCE [LARGE SCALE GENOMIC DNA]</scope>
    <source>
        <strain evidence="9 10">WAL-14163</strain>
    </source>
</reference>
<keyword evidence="10" id="KW-1185">Reference proteome</keyword>
<dbReference type="CDD" id="cd05278">
    <property type="entry name" value="FDH_like"/>
    <property type="match status" value="1"/>
</dbReference>
<dbReference type="InterPro" id="IPR011032">
    <property type="entry name" value="GroES-like_sf"/>
</dbReference>
<evidence type="ECO:0000259" key="8">
    <source>
        <dbReference type="Pfam" id="PF08240"/>
    </source>
</evidence>
<dbReference type="AlphaFoldDB" id="E7GTW0"/>
<evidence type="ECO:0000256" key="6">
    <source>
        <dbReference type="RuleBase" id="RU361277"/>
    </source>
</evidence>
<gene>
    <name evidence="9" type="ORF">HMPREF9474_04355</name>
</gene>
<comment type="similarity">
    <text evidence="2 6">Belongs to the zinc-containing alcohol dehydrogenase family.</text>
</comment>
<comment type="caution">
    <text evidence="9">The sequence shown here is derived from an EMBL/GenBank/DDBJ whole genome shotgun (WGS) entry which is preliminary data.</text>
</comment>
<evidence type="ECO:0000256" key="2">
    <source>
        <dbReference type="ARBA" id="ARBA00008072"/>
    </source>
</evidence>
<dbReference type="RefSeq" id="WP_003504785.1">
    <property type="nucleotide sequence ID" value="NZ_GL834321.1"/>
</dbReference>
<feature type="domain" description="Alcohol dehydrogenase-like C-terminal" evidence="7">
    <location>
        <begin position="188"/>
        <end position="296"/>
    </location>
</feature>
<dbReference type="HOGENOM" id="CLU_026673_11_3_9"/>
<protein>
    <submittedName>
        <fullName evidence="9">Alcohol dehydrogenase</fullName>
    </submittedName>
</protein>
<dbReference type="GO" id="GO:0008270">
    <property type="term" value="F:zinc ion binding"/>
    <property type="evidence" value="ECO:0007669"/>
    <property type="project" value="InterPro"/>
</dbReference>
<dbReference type="eggNOG" id="COG1063">
    <property type="taxonomic scope" value="Bacteria"/>
</dbReference>
<dbReference type="PROSITE" id="PS00059">
    <property type="entry name" value="ADH_ZINC"/>
    <property type="match status" value="1"/>
</dbReference>
<keyword evidence="5" id="KW-0560">Oxidoreductase</keyword>
<dbReference type="InterPro" id="IPR002328">
    <property type="entry name" value="ADH_Zn_CS"/>
</dbReference>
<dbReference type="PANTHER" id="PTHR42813:SF4">
    <property type="entry name" value="NADP-DEPENDENT ISOPROPANOL DEHYDROGENASE"/>
    <property type="match status" value="1"/>
</dbReference>
<dbReference type="Gene3D" id="3.90.180.10">
    <property type="entry name" value="Medium-chain alcohol dehydrogenases, catalytic domain"/>
    <property type="match status" value="1"/>
</dbReference>
<dbReference type="InterPro" id="IPR013149">
    <property type="entry name" value="ADH-like_C"/>
</dbReference>
<dbReference type="GO" id="GO:0016491">
    <property type="term" value="F:oxidoreductase activity"/>
    <property type="evidence" value="ECO:0007669"/>
    <property type="project" value="UniProtKB-KW"/>
</dbReference>